<evidence type="ECO:0000313" key="4">
    <source>
        <dbReference type="Proteomes" id="UP000070578"/>
    </source>
</evidence>
<dbReference type="AlphaFoldDB" id="A0A139BPP8"/>
<organism evidence="3 4">
    <name type="scientific">Candidatus Gallionella acididurans</name>
    <dbReference type="NCBI Taxonomy" id="1796491"/>
    <lineage>
        <taxon>Bacteria</taxon>
        <taxon>Pseudomonadati</taxon>
        <taxon>Pseudomonadota</taxon>
        <taxon>Betaproteobacteria</taxon>
        <taxon>Nitrosomonadales</taxon>
        <taxon>Gallionellaceae</taxon>
        <taxon>Gallionella</taxon>
    </lineage>
</organism>
<reference evidence="3 4" key="1">
    <citation type="submission" date="2016-02" db="EMBL/GenBank/DDBJ databases">
        <authorList>
            <person name="Wen L."/>
            <person name="He K."/>
            <person name="Yang H."/>
        </authorList>
    </citation>
    <scope>NUCLEOTIDE SEQUENCE [LARGE SCALE GENOMIC DNA]</scope>
    <source>
        <strain evidence="3">ShG14-8</strain>
    </source>
</reference>
<evidence type="ECO:0000256" key="1">
    <source>
        <dbReference type="SAM" id="MobiDB-lite"/>
    </source>
</evidence>
<reference evidence="3 4" key="2">
    <citation type="submission" date="2016-03" db="EMBL/GenBank/DDBJ databases">
        <title>New uncultured bacterium of the family Gallionellaceae from acid mine drainage: description and reconstruction of genome based on metagenomic analysis of microbial community.</title>
        <authorList>
            <person name="Kadnikov V."/>
            <person name="Ivasenko D."/>
            <person name="Beletsky A."/>
            <person name="Mardanov A."/>
            <person name="Danilova E."/>
            <person name="Pimenov N."/>
            <person name="Karnachuk O."/>
            <person name="Ravin N."/>
        </authorList>
    </citation>
    <scope>NUCLEOTIDE SEQUENCE [LARGE SCALE GENOMIC DNA]</scope>
    <source>
        <strain evidence="3">ShG14-8</strain>
    </source>
</reference>
<feature type="chain" id="PRO_5007483843" evidence="2">
    <location>
        <begin position="22"/>
        <end position="102"/>
    </location>
</feature>
<dbReference type="Proteomes" id="UP000070578">
    <property type="component" value="Unassembled WGS sequence"/>
</dbReference>
<gene>
    <name evidence="3" type="ORF">AWT59_2923</name>
</gene>
<feature type="region of interest" description="Disordered" evidence="1">
    <location>
        <begin position="22"/>
        <end position="102"/>
    </location>
</feature>
<dbReference type="EMBL" id="LSLI01000115">
    <property type="protein sequence ID" value="KXS30954.1"/>
    <property type="molecule type" value="Genomic_DNA"/>
</dbReference>
<evidence type="ECO:0000256" key="2">
    <source>
        <dbReference type="SAM" id="SignalP"/>
    </source>
</evidence>
<proteinExistence type="predicted"/>
<accession>A0A139BPP8</accession>
<name>A0A139BPP8_9PROT</name>
<protein>
    <submittedName>
        <fullName evidence="3">Uncharacterized protein</fullName>
    </submittedName>
</protein>
<feature type="signal peptide" evidence="2">
    <location>
        <begin position="1"/>
        <end position="21"/>
    </location>
</feature>
<comment type="caution">
    <text evidence="3">The sequence shown here is derived from an EMBL/GenBank/DDBJ whole genome shotgun (WGS) entry which is preliminary data.</text>
</comment>
<feature type="compositionally biased region" description="Basic and acidic residues" evidence="1">
    <location>
        <begin position="77"/>
        <end position="102"/>
    </location>
</feature>
<feature type="compositionally biased region" description="Polar residues" evidence="1">
    <location>
        <begin position="22"/>
        <end position="49"/>
    </location>
</feature>
<sequence>MIKMSHIVAALLLGSVSIAHAQETSGQPAQPATQGSTSVQSNLDANKSNGKADKGLNTAETNITAKHQKTKHKKSDKSKGTAEKAEHSAKPDRPVMPERPAK</sequence>
<feature type="compositionally biased region" description="Basic residues" evidence="1">
    <location>
        <begin position="66"/>
        <end position="76"/>
    </location>
</feature>
<evidence type="ECO:0000313" key="3">
    <source>
        <dbReference type="EMBL" id="KXS30954.1"/>
    </source>
</evidence>
<keyword evidence="2" id="KW-0732">Signal</keyword>